<feature type="transmembrane region" description="Helical" evidence="6">
    <location>
        <begin position="37"/>
        <end position="59"/>
    </location>
</feature>
<dbReference type="AlphaFoldDB" id="A0A8J2UK54"/>
<evidence type="ECO:0000256" key="2">
    <source>
        <dbReference type="ARBA" id="ARBA00007362"/>
    </source>
</evidence>
<gene>
    <name evidence="8" type="ORF">GCM10007205_09230</name>
</gene>
<evidence type="ECO:0000256" key="1">
    <source>
        <dbReference type="ARBA" id="ARBA00004141"/>
    </source>
</evidence>
<keyword evidence="5 6" id="KW-0472">Membrane</keyword>
<dbReference type="InterPro" id="IPR050638">
    <property type="entry name" value="AA-Vitamin_Transporters"/>
</dbReference>
<evidence type="ECO:0000256" key="4">
    <source>
        <dbReference type="ARBA" id="ARBA00022989"/>
    </source>
</evidence>
<sequence length="304" mass="32962">MNQKLSPSTILLLTLAPVMWAGNAIVGRAVHELVPPVLLNCLRWSLAMLILLPFAHRVFRRDSPLWPAWRRFALLGLLGVGLYNTLQYLALKTSSPINVTLVAASMPVWMMLIGALFFGTAISRRQTVGAVLSIGGVLLVLSRGDWHFLLSLRLVPGDLMMIAAAIVWSFYSWLLTLPKDPPALRADWSAFLLAQVAFGAVWSGLFAGVEHALDVQEVHWGWPLAAALAFVAIGPAIIALRCWGLGVQRVGPTIAGFFANLTPLFAALMSAAFLGEAPHLYHAVAFLLIVGGIVISSRRQAMAK</sequence>
<dbReference type="InterPro" id="IPR037185">
    <property type="entry name" value="EmrE-like"/>
</dbReference>
<comment type="subcellular location">
    <subcellularLocation>
        <location evidence="1">Membrane</location>
        <topology evidence="1">Multi-pass membrane protein</topology>
    </subcellularLocation>
</comment>
<dbReference type="PANTHER" id="PTHR32322:SF2">
    <property type="entry name" value="EAMA DOMAIN-CONTAINING PROTEIN"/>
    <property type="match status" value="1"/>
</dbReference>
<feature type="domain" description="EamA" evidence="7">
    <location>
        <begin position="156"/>
        <end position="297"/>
    </location>
</feature>
<dbReference type="SUPFAM" id="SSF103481">
    <property type="entry name" value="Multidrug resistance efflux transporter EmrE"/>
    <property type="match status" value="2"/>
</dbReference>
<reference evidence="8" key="1">
    <citation type="journal article" date="2014" name="Int. J. Syst. Evol. Microbiol.">
        <title>Complete genome sequence of Corynebacterium casei LMG S-19264T (=DSM 44701T), isolated from a smear-ripened cheese.</title>
        <authorList>
            <consortium name="US DOE Joint Genome Institute (JGI-PGF)"/>
            <person name="Walter F."/>
            <person name="Albersmeier A."/>
            <person name="Kalinowski J."/>
            <person name="Ruckert C."/>
        </authorList>
    </citation>
    <scope>NUCLEOTIDE SEQUENCE</scope>
    <source>
        <strain evidence="8">CCM 7086</strain>
    </source>
</reference>
<feature type="transmembrane region" description="Helical" evidence="6">
    <location>
        <begin position="71"/>
        <end position="91"/>
    </location>
</feature>
<evidence type="ECO:0000259" key="7">
    <source>
        <dbReference type="Pfam" id="PF00892"/>
    </source>
</evidence>
<organism evidence="8 9">
    <name type="scientific">Oxalicibacterium flavum</name>
    <dbReference type="NCBI Taxonomy" id="179467"/>
    <lineage>
        <taxon>Bacteria</taxon>
        <taxon>Pseudomonadati</taxon>
        <taxon>Pseudomonadota</taxon>
        <taxon>Betaproteobacteria</taxon>
        <taxon>Burkholderiales</taxon>
        <taxon>Oxalobacteraceae</taxon>
        <taxon>Oxalicibacterium</taxon>
    </lineage>
</organism>
<evidence type="ECO:0000256" key="6">
    <source>
        <dbReference type="SAM" id="Phobius"/>
    </source>
</evidence>
<keyword evidence="3 6" id="KW-0812">Transmembrane</keyword>
<comment type="caution">
    <text evidence="8">The sequence shown here is derived from an EMBL/GenBank/DDBJ whole genome shotgun (WGS) entry which is preliminary data.</text>
</comment>
<feature type="transmembrane region" description="Helical" evidence="6">
    <location>
        <begin position="254"/>
        <end position="274"/>
    </location>
</feature>
<feature type="transmembrane region" description="Helical" evidence="6">
    <location>
        <begin position="188"/>
        <end position="208"/>
    </location>
</feature>
<dbReference type="RefSeq" id="WP_188395028.1">
    <property type="nucleotide sequence ID" value="NZ_BMCG01000002.1"/>
</dbReference>
<feature type="transmembrane region" description="Helical" evidence="6">
    <location>
        <begin position="280"/>
        <end position="297"/>
    </location>
</feature>
<feature type="domain" description="EamA" evidence="7">
    <location>
        <begin position="9"/>
        <end position="141"/>
    </location>
</feature>
<proteinExistence type="inferred from homology"/>
<dbReference type="InterPro" id="IPR000620">
    <property type="entry name" value="EamA_dom"/>
</dbReference>
<protein>
    <submittedName>
        <fullName evidence="8">Permease</fullName>
    </submittedName>
</protein>
<reference evidence="8" key="2">
    <citation type="submission" date="2020-09" db="EMBL/GenBank/DDBJ databases">
        <authorList>
            <person name="Sun Q."/>
            <person name="Sedlacek I."/>
        </authorList>
    </citation>
    <scope>NUCLEOTIDE SEQUENCE</scope>
    <source>
        <strain evidence="8">CCM 7086</strain>
    </source>
</reference>
<dbReference type="Pfam" id="PF00892">
    <property type="entry name" value="EamA"/>
    <property type="match status" value="2"/>
</dbReference>
<feature type="transmembrane region" description="Helical" evidence="6">
    <location>
        <begin position="130"/>
        <end position="149"/>
    </location>
</feature>
<evidence type="ECO:0000313" key="8">
    <source>
        <dbReference type="EMBL" id="GGC02141.1"/>
    </source>
</evidence>
<comment type="similarity">
    <text evidence="2">Belongs to the EamA transporter family.</text>
</comment>
<dbReference type="Proteomes" id="UP000620266">
    <property type="component" value="Unassembled WGS sequence"/>
</dbReference>
<evidence type="ECO:0000313" key="9">
    <source>
        <dbReference type="Proteomes" id="UP000620266"/>
    </source>
</evidence>
<dbReference type="GO" id="GO:0016020">
    <property type="term" value="C:membrane"/>
    <property type="evidence" value="ECO:0007669"/>
    <property type="project" value="UniProtKB-SubCell"/>
</dbReference>
<accession>A0A8J2UK54</accession>
<evidence type="ECO:0000256" key="5">
    <source>
        <dbReference type="ARBA" id="ARBA00023136"/>
    </source>
</evidence>
<feature type="transmembrane region" description="Helical" evidence="6">
    <location>
        <begin position="97"/>
        <end position="118"/>
    </location>
</feature>
<feature type="transmembrane region" description="Helical" evidence="6">
    <location>
        <begin position="220"/>
        <end position="242"/>
    </location>
</feature>
<name>A0A8J2UK54_9BURK</name>
<keyword evidence="4 6" id="KW-1133">Transmembrane helix</keyword>
<dbReference type="Gene3D" id="1.10.3730.20">
    <property type="match status" value="1"/>
</dbReference>
<keyword evidence="9" id="KW-1185">Reference proteome</keyword>
<dbReference type="PANTHER" id="PTHR32322">
    <property type="entry name" value="INNER MEMBRANE TRANSPORTER"/>
    <property type="match status" value="1"/>
</dbReference>
<evidence type="ECO:0000256" key="3">
    <source>
        <dbReference type="ARBA" id="ARBA00022692"/>
    </source>
</evidence>
<feature type="transmembrane region" description="Helical" evidence="6">
    <location>
        <begin position="155"/>
        <end position="176"/>
    </location>
</feature>
<dbReference type="EMBL" id="BMCG01000002">
    <property type="protein sequence ID" value="GGC02141.1"/>
    <property type="molecule type" value="Genomic_DNA"/>
</dbReference>